<evidence type="ECO:0000313" key="2">
    <source>
        <dbReference type="Proteomes" id="UP001153334"/>
    </source>
</evidence>
<name>A0ACC2ISJ5_9PEZI</name>
<dbReference type="EMBL" id="JAPESX010001033">
    <property type="protein sequence ID" value="KAJ8118136.1"/>
    <property type="molecule type" value="Genomic_DNA"/>
</dbReference>
<proteinExistence type="predicted"/>
<sequence>MSSQRQLLGNEGAEKEQDTVSPQALLGNTSNEGSRKDEGGPTDEASIPVIVSDLLSLVIDLVRYGKLCDRIHDTLNEDAGIEASKRTVETIQELMFEVFVAVMRLALAMASREKIQVEQTIRLLLTVRLPRIARLAAECEITEKQILSSRREKQLVNDMKNAIIDQIKDLIARETGHTPEASGISR</sequence>
<reference evidence="1" key="1">
    <citation type="submission" date="2022-11" db="EMBL/GenBank/DDBJ databases">
        <title>Genome Sequence of Nemania bipapillata.</title>
        <authorList>
            <person name="Buettner E."/>
        </authorList>
    </citation>
    <scope>NUCLEOTIDE SEQUENCE</scope>
    <source>
        <strain evidence="1">CP14</strain>
    </source>
</reference>
<comment type="caution">
    <text evidence="1">The sequence shown here is derived from an EMBL/GenBank/DDBJ whole genome shotgun (WGS) entry which is preliminary data.</text>
</comment>
<evidence type="ECO:0000313" key="1">
    <source>
        <dbReference type="EMBL" id="KAJ8118136.1"/>
    </source>
</evidence>
<dbReference type="Proteomes" id="UP001153334">
    <property type="component" value="Unassembled WGS sequence"/>
</dbReference>
<organism evidence="1 2">
    <name type="scientific">Nemania bipapillata</name>
    <dbReference type="NCBI Taxonomy" id="110536"/>
    <lineage>
        <taxon>Eukaryota</taxon>
        <taxon>Fungi</taxon>
        <taxon>Dikarya</taxon>
        <taxon>Ascomycota</taxon>
        <taxon>Pezizomycotina</taxon>
        <taxon>Sordariomycetes</taxon>
        <taxon>Xylariomycetidae</taxon>
        <taxon>Xylariales</taxon>
        <taxon>Xylariaceae</taxon>
        <taxon>Nemania</taxon>
    </lineage>
</organism>
<protein>
    <submittedName>
        <fullName evidence="1">Uncharacterized protein</fullName>
    </submittedName>
</protein>
<accession>A0ACC2ISJ5</accession>
<keyword evidence="2" id="KW-1185">Reference proteome</keyword>
<gene>
    <name evidence="1" type="ORF">ONZ43_g4050</name>
</gene>